<proteinExistence type="predicted"/>
<sequence length="190" mass="22069">MQWFTSDTHFWHRNALRFRPFDSVEAMNEHMIYTWNRLVRPDDDVYHLGDLSFAGMFKTVQVVRQLNGRKHWILGNHDEELHGKASLVALFQSIQDYKVLKVTDPDTPGGVQRIVLSHFPMLSWYAMHRGSWMLHGHSHGSLKHPYEGMRLMDVGVDPNDFAPVSYPQVKAYMAGRRGHVCDQHEEKADA</sequence>
<dbReference type="SUPFAM" id="SSF56300">
    <property type="entry name" value="Metallo-dependent phosphatases"/>
    <property type="match status" value="1"/>
</dbReference>
<keyword evidence="2" id="KW-1185">Reference proteome</keyword>
<dbReference type="Gene3D" id="3.60.21.10">
    <property type="match status" value="1"/>
</dbReference>
<gene>
    <name evidence="1" type="ORF">FGG12_06160</name>
</gene>
<reference evidence="1 2" key="1">
    <citation type="submission" date="2019-05" db="EMBL/GenBank/DDBJ databases">
        <title>Whole genome sequence analysis of Cupriavidus campinensis S14E4C strain.</title>
        <authorList>
            <person name="Abbaszade G."/>
            <person name="Szabo A."/>
            <person name="Toumi M."/>
            <person name="Toth E."/>
        </authorList>
    </citation>
    <scope>NUCLEOTIDE SEQUENCE [LARGE SCALE GENOMIC DNA]</scope>
    <source>
        <strain evidence="1 2">S14E4C</strain>
    </source>
</reference>
<evidence type="ECO:0000313" key="1">
    <source>
        <dbReference type="EMBL" id="TSP14051.1"/>
    </source>
</evidence>
<dbReference type="EMBL" id="VCIZ01000002">
    <property type="protein sequence ID" value="TSP14051.1"/>
    <property type="molecule type" value="Genomic_DNA"/>
</dbReference>
<dbReference type="RefSeq" id="WP_144196751.1">
    <property type="nucleotide sequence ID" value="NZ_VCIZ01000002.1"/>
</dbReference>
<dbReference type="InterPro" id="IPR029052">
    <property type="entry name" value="Metallo-depent_PP-like"/>
</dbReference>
<name>A0ABY3ETE3_9BURK</name>
<dbReference type="Proteomes" id="UP000318943">
    <property type="component" value="Unassembled WGS sequence"/>
</dbReference>
<organism evidence="1 2">
    <name type="scientific">Cupriavidus campinensis</name>
    <dbReference type="NCBI Taxonomy" id="151783"/>
    <lineage>
        <taxon>Bacteria</taxon>
        <taxon>Pseudomonadati</taxon>
        <taxon>Pseudomonadota</taxon>
        <taxon>Betaproteobacteria</taxon>
        <taxon>Burkholderiales</taxon>
        <taxon>Burkholderiaceae</taxon>
        <taxon>Cupriavidus</taxon>
    </lineage>
</organism>
<accession>A0ABY3ETE3</accession>
<evidence type="ECO:0000313" key="2">
    <source>
        <dbReference type="Proteomes" id="UP000318943"/>
    </source>
</evidence>
<protein>
    <submittedName>
        <fullName evidence="1">Phosphoesterase</fullName>
    </submittedName>
</protein>
<comment type="caution">
    <text evidence="1">The sequence shown here is derived from an EMBL/GenBank/DDBJ whole genome shotgun (WGS) entry which is preliminary data.</text>
</comment>